<feature type="region of interest" description="Disordered" evidence="1">
    <location>
        <begin position="483"/>
        <end position="603"/>
    </location>
</feature>
<feature type="compositionally biased region" description="Pro residues" evidence="1">
    <location>
        <begin position="1079"/>
        <end position="1089"/>
    </location>
</feature>
<organism evidence="3 4">
    <name type="scientific">Aldrovandia affinis</name>
    <dbReference type="NCBI Taxonomy" id="143900"/>
    <lineage>
        <taxon>Eukaryota</taxon>
        <taxon>Metazoa</taxon>
        <taxon>Chordata</taxon>
        <taxon>Craniata</taxon>
        <taxon>Vertebrata</taxon>
        <taxon>Euteleostomi</taxon>
        <taxon>Actinopterygii</taxon>
        <taxon>Neopterygii</taxon>
        <taxon>Teleostei</taxon>
        <taxon>Notacanthiformes</taxon>
        <taxon>Halosauridae</taxon>
        <taxon>Aldrovandia</taxon>
    </lineage>
</organism>
<dbReference type="Gene3D" id="1.25.10.10">
    <property type="entry name" value="Leucine-rich Repeat Variant"/>
    <property type="match status" value="3"/>
</dbReference>
<dbReference type="InterPro" id="IPR034085">
    <property type="entry name" value="TOG"/>
</dbReference>
<evidence type="ECO:0000256" key="1">
    <source>
        <dbReference type="SAM" id="MobiDB-lite"/>
    </source>
</evidence>
<dbReference type="SUPFAM" id="SSF48371">
    <property type="entry name" value="ARM repeat"/>
    <property type="match status" value="1"/>
</dbReference>
<dbReference type="GO" id="GO:0008017">
    <property type="term" value="F:microtubule binding"/>
    <property type="evidence" value="ECO:0007669"/>
    <property type="project" value="TreeGrafter"/>
</dbReference>
<dbReference type="InterPro" id="IPR011989">
    <property type="entry name" value="ARM-like"/>
</dbReference>
<name>A0AAD7RUZ0_9TELE</name>
<feature type="compositionally biased region" description="Polar residues" evidence="1">
    <location>
        <begin position="1065"/>
        <end position="1075"/>
    </location>
</feature>
<proteinExistence type="predicted"/>
<dbReference type="EMBL" id="JAINUG010000165">
    <property type="protein sequence ID" value="KAJ8390886.1"/>
    <property type="molecule type" value="Genomic_DNA"/>
</dbReference>
<feature type="compositionally biased region" description="Polar residues" evidence="1">
    <location>
        <begin position="498"/>
        <end position="512"/>
    </location>
</feature>
<feature type="region of interest" description="Disordered" evidence="1">
    <location>
        <begin position="854"/>
        <end position="1130"/>
    </location>
</feature>
<dbReference type="GO" id="GO:0005929">
    <property type="term" value="C:cilium"/>
    <property type="evidence" value="ECO:0007669"/>
    <property type="project" value="TreeGrafter"/>
</dbReference>
<feature type="compositionally biased region" description="Low complexity" evidence="1">
    <location>
        <begin position="1054"/>
        <end position="1064"/>
    </location>
</feature>
<dbReference type="InterPro" id="IPR024395">
    <property type="entry name" value="CLASP_N_dom"/>
</dbReference>
<feature type="compositionally biased region" description="Low complexity" evidence="1">
    <location>
        <begin position="772"/>
        <end position="791"/>
    </location>
</feature>
<dbReference type="GO" id="GO:0000226">
    <property type="term" value="P:microtubule cytoskeleton organization"/>
    <property type="evidence" value="ECO:0007669"/>
    <property type="project" value="TreeGrafter"/>
</dbReference>
<dbReference type="PANTHER" id="PTHR21567:SF87">
    <property type="entry name" value="CRESCERIN-LIKE PROTEIN CHE-12"/>
    <property type="match status" value="1"/>
</dbReference>
<dbReference type="Pfam" id="PF12348">
    <property type="entry name" value="CLASP_N"/>
    <property type="match status" value="1"/>
</dbReference>
<dbReference type="SMART" id="SM01349">
    <property type="entry name" value="TOG"/>
    <property type="match status" value="3"/>
</dbReference>
<feature type="region of interest" description="Disordered" evidence="1">
    <location>
        <begin position="765"/>
        <end position="815"/>
    </location>
</feature>
<dbReference type="Proteomes" id="UP001221898">
    <property type="component" value="Unassembled WGS sequence"/>
</dbReference>
<keyword evidence="4" id="KW-1185">Reference proteome</keyword>
<gene>
    <name evidence="3" type="ORF">AAFF_G00100180</name>
</gene>
<feature type="compositionally biased region" description="Low complexity" evidence="1">
    <location>
        <begin position="889"/>
        <end position="905"/>
    </location>
</feature>
<evidence type="ECO:0000313" key="4">
    <source>
        <dbReference type="Proteomes" id="UP001221898"/>
    </source>
</evidence>
<evidence type="ECO:0000259" key="2">
    <source>
        <dbReference type="SMART" id="SM01349"/>
    </source>
</evidence>
<feature type="domain" description="TOG" evidence="2">
    <location>
        <begin position="1418"/>
        <end position="1656"/>
    </location>
</feature>
<dbReference type="PANTHER" id="PTHR21567">
    <property type="entry name" value="CLASP"/>
    <property type="match status" value="1"/>
</dbReference>
<comment type="caution">
    <text evidence="3">The sequence shown here is derived from an EMBL/GenBank/DDBJ whole genome shotgun (WGS) entry which is preliminary data.</text>
</comment>
<sequence length="1660" mass="181156">MSNLDKTECTQLASTSVNRRNDNAFRAFTKHAVVKHESGLAIASIGVLSTLFLTELSDRYPDEESAGHRRGYDPLLEYVASDCTKSRIWQERFHALAKELPGHLLGVHHRRGEDVNCLRTQTEHARPRRDEETESQSIAFPAEPGEDVRKSSHLNGFAEEPRTTMIFGIIPRELHEQLLDFKNYQNRTNGVEELKTILCDFDLRPVPPDSIVDFIGFLRTLLDDSNFKVLYGTLQVINLLVEKLDGSVEKYLKLIVGTALKTLGDTHTISRHEYMNVFRQLMRLVGPQKVLDLVMGHLKHKNSRVREDVLNIVTAAMLTHPRKDFNIPGLCFEVAPYLADRKKRVRHAALELFALFDYCLDTGKKQPLMRAVDKVELSGDVEGLMAAVQARRARHILPRLSPEGTVEYALVIPKPGQRPASQFGSGADLEWVQCGGRVDSARSHRAEPGSDRLYGYGSLGSLTDSVPMHRRILSAGKNKLPWERSRLPATGKRLPARPTNSYSCEQISSEDSLSPPAELSREAYVSGFGFSEPHQPRIRTGRKDAPSAGTVSRKGSGAETDQQLREPGSPSDSERAALKAGRPLCRPPSVERTLSLPSNTTPPGNFLLPSYPLAKLPSSPLTPRQSHRHAEAALSLSSTWPNKREGSPYCGDPGTWRETEGEVPCDRRSPLPLVRSSSTSSCRQALSGSRPDPPSDSKLHLDLSPLGLLEQDEEPVDREEMMNSLRSLRNSAAKKRAKVSLSGSDPDQDPDSPDSAVKLELALDSPSHTSPSVASPLSESGLSSLSSPPCSTLNGTRAGSAGTLSSSVAKPRAPRVPSGKLRIAASLDCNSLQALSFGDKSTADVSVVGQRVTYSNGPVEPEGERPREVSPPPARPPGREPIRASRPTRGSQASSSRLSPASGMSEGVVGKGVFGSCTPLPSSGVVAVPPEQSEAPCRASSELPEQSEAPCRASGELPEGVYGHALPGTLHDDDMDSSDPEEPAEKVKLSKSARDKMRQRRLEQQEVFHEQRGGEQEHQGQTASQFNTNELDTLRDWQLNGSEVLKTQAHETPARASPSSSASPQGTLSPVKSFSPQHQPSPPTLPPQAKPTGRRVRRAPSLTKTRPSLSNSSDELFLGPPAGQRRDDQDQLELRPFSNPELALTRGFSLLSSNDWEKKIEGMTFLRSLVQYHSDVLAARLQDVCRALILEVMNLRSGVSRVAVATLGAMFSHLQRGMDPELEGTATALLQKVGVSNAFLRQDVDAALHSMVQHCTPARAMNALLTGGARHLNSMVRKCTAQHMAPLVEKIGAGRLLSGSTDLTDRILPIIARLAQDSSQEARYFGRQMLLFLASHPDFDKTVKKYIPAKDLPTLRDLVFTLKTKGLGEMPQDTPSARGRRSLPGSGTSRAQSLPREPLGLVNSRESGEYHGRAQAHNIAERTEYIKQLKAMIGSKDFRERIKAIDQVVADCERNPDMVVACIFPVFDGMKARLQESHSKVNLHALEALLRIIPLLRENLAQVVNILVPAIVDNHLNSKNNAIYNAAVGAVDALIQNIDNALLLQIFVTKAQLLSGRAKVNLVDKVADLVTEVYPHKPQAVEQKVLPLLWHLLSTPSNSGTVLGRGGSVRGATVTLCQALHVQMGPRLTECAASQAPNVPKSLSQLLKTSPSLMASSGRR</sequence>
<reference evidence="3" key="1">
    <citation type="journal article" date="2023" name="Science">
        <title>Genome structures resolve the early diversification of teleost fishes.</title>
        <authorList>
            <person name="Parey E."/>
            <person name="Louis A."/>
            <person name="Montfort J."/>
            <person name="Bouchez O."/>
            <person name="Roques C."/>
            <person name="Iampietro C."/>
            <person name="Lluch J."/>
            <person name="Castinel A."/>
            <person name="Donnadieu C."/>
            <person name="Desvignes T."/>
            <person name="Floi Bucao C."/>
            <person name="Jouanno E."/>
            <person name="Wen M."/>
            <person name="Mejri S."/>
            <person name="Dirks R."/>
            <person name="Jansen H."/>
            <person name="Henkel C."/>
            <person name="Chen W.J."/>
            <person name="Zahm M."/>
            <person name="Cabau C."/>
            <person name="Klopp C."/>
            <person name="Thompson A.W."/>
            <person name="Robinson-Rechavi M."/>
            <person name="Braasch I."/>
            <person name="Lecointre G."/>
            <person name="Bobe J."/>
            <person name="Postlethwait J.H."/>
            <person name="Berthelot C."/>
            <person name="Roest Crollius H."/>
            <person name="Guiguen Y."/>
        </authorList>
    </citation>
    <scope>NUCLEOTIDE SEQUENCE</scope>
    <source>
        <strain evidence="3">NC1722</strain>
    </source>
</reference>
<evidence type="ECO:0000313" key="3">
    <source>
        <dbReference type="EMBL" id="KAJ8390886.1"/>
    </source>
</evidence>
<feature type="domain" description="TOG" evidence="2">
    <location>
        <begin position="159"/>
        <end position="381"/>
    </location>
</feature>
<feature type="compositionally biased region" description="Low complexity" evidence="1">
    <location>
        <begin position="670"/>
        <end position="687"/>
    </location>
</feature>
<feature type="region of interest" description="Disordered" evidence="1">
    <location>
        <begin position="617"/>
        <end position="720"/>
    </location>
</feature>
<feature type="compositionally biased region" description="Basic and acidic residues" evidence="1">
    <location>
        <begin position="655"/>
        <end position="669"/>
    </location>
</feature>
<feature type="compositionally biased region" description="Polar residues" evidence="1">
    <location>
        <begin position="792"/>
        <end position="808"/>
    </location>
</feature>
<feature type="compositionally biased region" description="Basic and acidic residues" evidence="1">
    <location>
        <begin position="983"/>
        <end position="1018"/>
    </location>
</feature>
<feature type="compositionally biased region" description="Acidic residues" evidence="1">
    <location>
        <begin position="973"/>
        <end position="982"/>
    </location>
</feature>
<protein>
    <recommendedName>
        <fullName evidence="2">TOG domain-containing protein</fullName>
    </recommendedName>
</protein>
<feature type="domain" description="TOG" evidence="2">
    <location>
        <begin position="1133"/>
        <end position="1372"/>
    </location>
</feature>
<accession>A0AAD7RUZ0</accession>
<dbReference type="InterPro" id="IPR016024">
    <property type="entry name" value="ARM-type_fold"/>
</dbReference>
<dbReference type="GO" id="GO:0005881">
    <property type="term" value="C:cytoplasmic microtubule"/>
    <property type="evidence" value="ECO:0007669"/>
    <property type="project" value="TreeGrafter"/>
</dbReference>
<feature type="compositionally biased region" description="Polar residues" evidence="1">
    <location>
        <begin position="1102"/>
        <end position="1114"/>
    </location>
</feature>
<feature type="region of interest" description="Disordered" evidence="1">
    <location>
        <begin position="736"/>
        <end position="755"/>
    </location>
</feature>
<feature type="region of interest" description="Disordered" evidence="1">
    <location>
        <begin position="1367"/>
        <end position="1412"/>
    </location>
</feature>
<feature type="compositionally biased region" description="Polar residues" evidence="1">
    <location>
        <begin position="1022"/>
        <end position="1031"/>
    </location>
</feature>